<dbReference type="RefSeq" id="WP_246356334.1">
    <property type="nucleotide sequence ID" value="NZ_CADIKH010000167.1"/>
</dbReference>
<organism evidence="1 2">
    <name type="scientific">Paraburkholderia humisilvae</name>
    <dbReference type="NCBI Taxonomy" id="627669"/>
    <lineage>
        <taxon>Bacteria</taxon>
        <taxon>Pseudomonadati</taxon>
        <taxon>Pseudomonadota</taxon>
        <taxon>Betaproteobacteria</taxon>
        <taxon>Burkholderiales</taxon>
        <taxon>Burkholderiaceae</taxon>
        <taxon>Paraburkholderia</taxon>
    </lineage>
</organism>
<protein>
    <recommendedName>
        <fullName evidence="3">Polyphosphate kinase-2-related domain-containing protein</fullName>
    </recommendedName>
</protein>
<evidence type="ECO:0000313" key="2">
    <source>
        <dbReference type="Proteomes" id="UP000494363"/>
    </source>
</evidence>
<dbReference type="InterPro" id="IPR027417">
    <property type="entry name" value="P-loop_NTPase"/>
</dbReference>
<name>A0A6J5FAP8_9BURK</name>
<gene>
    <name evidence="1" type="ORF">LMG29542_08144</name>
</gene>
<dbReference type="AlphaFoldDB" id="A0A6J5FAP8"/>
<evidence type="ECO:0000313" key="1">
    <source>
        <dbReference type="EMBL" id="CAB3774762.1"/>
    </source>
</evidence>
<sequence>MKRLKTDVLQTYTDPIRITRGNDCFLKDFDPGDMRRFKMDKQEALQLLPRSSKWLATEQAILYAQDSWSVLLVFQAMDDAGKDGTRKRS</sequence>
<accession>A0A6J5FAP8</accession>
<dbReference type="EMBL" id="CADIKH010000167">
    <property type="protein sequence ID" value="CAB3774762.1"/>
    <property type="molecule type" value="Genomic_DNA"/>
</dbReference>
<reference evidence="1 2" key="1">
    <citation type="submission" date="2020-04" db="EMBL/GenBank/DDBJ databases">
        <authorList>
            <person name="De Canck E."/>
        </authorList>
    </citation>
    <scope>NUCLEOTIDE SEQUENCE [LARGE SCALE GENOMIC DNA]</scope>
    <source>
        <strain evidence="1 2">LMG 29542</strain>
    </source>
</reference>
<keyword evidence="2" id="KW-1185">Reference proteome</keyword>
<dbReference type="Proteomes" id="UP000494363">
    <property type="component" value="Unassembled WGS sequence"/>
</dbReference>
<proteinExistence type="predicted"/>
<evidence type="ECO:0008006" key="3">
    <source>
        <dbReference type="Google" id="ProtNLM"/>
    </source>
</evidence>
<dbReference type="Gene3D" id="3.40.50.300">
    <property type="entry name" value="P-loop containing nucleotide triphosphate hydrolases"/>
    <property type="match status" value="1"/>
</dbReference>